<gene>
    <name evidence="2" type="ORF">A2649_00415</name>
</gene>
<accession>A0A1F8EC91</accession>
<name>A0A1F8EC91_9BACT</name>
<dbReference type="Proteomes" id="UP000176893">
    <property type="component" value="Unassembled WGS sequence"/>
</dbReference>
<dbReference type="AlphaFoldDB" id="A0A1F8EC91"/>
<evidence type="ECO:0000313" key="3">
    <source>
        <dbReference type="Proteomes" id="UP000176893"/>
    </source>
</evidence>
<reference evidence="2 3" key="1">
    <citation type="journal article" date="2016" name="Nat. Commun.">
        <title>Thousands of microbial genomes shed light on interconnected biogeochemical processes in an aquifer system.</title>
        <authorList>
            <person name="Anantharaman K."/>
            <person name="Brown C.T."/>
            <person name="Hug L.A."/>
            <person name="Sharon I."/>
            <person name="Castelle C.J."/>
            <person name="Probst A.J."/>
            <person name="Thomas B.C."/>
            <person name="Singh A."/>
            <person name="Wilkins M.J."/>
            <person name="Karaoz U."/>
            <person name="Brodie E.L."/>
            <person name="Williams K.H."/>
            <person name="Hubbard S.S."/>
            <person name="Banfield J.F."/>
        </authorList>
    </citation>
    <scope>NUCLEOTIDE SEQUENCE [LARGE SCALE GENOMIC DNA]</scope>
</reference>
<evidence type="ECO:0000313" key="2">
    <source>
        <dbReference type="EMBL" id="OGM98531.1"/>
    </source>
</evidence>
<evidence type="ECO:0000256" key="1">
    <source>
        <dbReference type="SAM" id="MobiDB-lite"/>
    </source>
</evidence>
<comment type="caution">
    <text evidence="2">The sequence shown here is derived from an EMBL/GenBank/DDBJ whole genome shotgun (WGS) entry which is preliminary data.</text>
</comment>
<dbReference type="EMBL" id="MGJB01000014">
    <property type="protein sequence ID" value="OGM98531.1"/>
    <property type="molecule type" value="Genomic_DNA"/>
</dbReference>
<organism evidence="2 3">
    <name type="scientific">Candidatus Yanofskybacteria bacterium RIFCSPHIGHO2_01_FULL_41_26</name>
    <dbReference type="NCBI Taxonomy" id="1802661"/>
    <lineage>
        <taxon>Bacteria</taxon>
        <taxon>Candidatus Yanofskyibacteriota</taxon>
    </lineage>
</organism>
<feature type="region of interest" description="Disordered" evidence="1">
    <location>
        <begin position="1"/>
        <end position="41"/>
    </location>
</feature>
<proteinExistence type="predicted"/>
<sequence length="143" mass="16292">MITASDARRAAVTASSRENKKKNAQKRLAQQTRQREEAAANKVARVIARRMLGGLNQSIQETANRGNSNHSLIVERFEDISRYLEDDDIKLFRAKKVAANLANMIDGGFKTNIKVHRYLHEYGHVEIGTDYMYVTIVELKVSW</sequence>
<protein>
    <submittedName>
        <fullName evidence="2">Uncharacterized protein</fullName>
    </submittedName>
</protein>